<keyword evidence="5" id="KW-1185">Reference proteome</keyword>
<keyword evidence="3" id="KW-0732">Signal</keyword>
<evidence type="ECO:0000313" key="5">
    <source>
        <dbReference type="Proteomes" id="UP000800035"/>
    </source>
</evidence>
<evidence type="ECO:0000313" key="4">
    <source>
        <dbReference type="EMBL" id="KAF1953544.1"/>
    </source>
</evidence>
<feature type="transmembrane region" description="Helical" evidence="2">
    <location>
        <begin position="364"/>
        <end position="386"/>
    </location>
</feature>
<dbReference type="Proteomes" id="UP000800035">
    <property type="component" value="Unassembled WGS sequence"/>
</dbReference>
<feature type="chain" id="PRO_5025679062" evidence="3">
    <location>
        <begin position="28"/>
        <end position="597"/>
    </location>
</feature>
<proteinExistence type="predicted"/>
<accession>A0A6A5TMV8</accession>
<organism evidence="4 5">
    <name type="scientific">Byssothecium circinans</name>
    <dbReference type="NCBI Taxonomy" id="147558"/>
    <lineage>
        <taxon>Eukaryota</taxon>
        <taxon>Fungi</taxon>
        <taxon>Dikarya</taxon>
        <taxon>Ascomycota</taxon>
        <taxon>Pezizomycotina</taxon>
        <taxon>Dothideomycetes</taxon>
        <taxon>Pleosporomycetidae</taxon>
        <taxon>Pleosporales</taxon>
        <taxon>Massarineae</taxon>
        <taxon>Massarinaceae</taxon>
        <taxon>Byssothecium</taxon>
    </lineage>
</organism>
<dbReference type="AlphaFoldDB" id="A0A6A5TMV8"/>
<feature type="compositionally biased region" description="Basic and acidic residues" evidence="1">
    <location>
        <begin position="130"/>
        <end position="146"/>
    </location>
</feature>
<evidence type="ECO:0000256" key="3">
    <source>
        <dbReference type="SAM" id="SignalP"/>
    </source>
</evidence>
<sequence>MLATTVTRMRRHLITLIITCFLQPAIGSFNLVRCCVKAARDETIMLRAYNEPWDICHFTEEDVHYPSEEQWPSVSITRTWCKAECSGYQSSKTEQWLQPLATWIAPYIAVILLCPIGEGSEEEDREEDREEGRRATQNDTEDKPKDTAQAVLDKPAPSLREKATAFLKEMFKFAKTVVGEYVLLLGDPASAIWGAFSEIISDLNLSRRLSNNSPSSFTAKALWITMLAGDTKFNNTRLLQGFWDKLKKEEPFPSHPDSSLWSSLARDIATPQRKSPSIADNDDSILKSRVGVQSSTAALPLAYASLAESLDRGVRILVRGRIDFSKGVFLPVVLTLAVAASVFFDGYQKAGDKDTAHALAYGVWYSWFITLCVAANCFATSTNVGLARKAFGKSLKLSHRRVSLAQRYTNAFKWNRWLWNIEHATNLESRTASPPVQNTSFWLRFLVGQLAGWACVAFACSCAAVISWTTPTVGLGCRSFNFVLYAIGTFCVALLHIVCERMECRRPETSTRGIRELVLLSVYWSVVIFNAAVMVVGTILHLAGVYRSCWCSRLFAGEDTLIEMNRNTELAYKNAKSYWLVTGLGLCRGEEVHYLED</sequence>
<feature type="region of interest" description="Disordered" evidence="1">
    <location>
        <begin position="119"/>
        <end position="154"/>
    </location>
</feature>
<evidence type="ECO:0000256" key="1">
    <source>
        <dbReference type="SAM" id="MobiDB-lite"/>
    </source>
</evidence>
<feature type="transmembrane region" description="Helical" evidence="2">
    <location>
        <begin position="327"/>
        <end position="344"/>
    </location>
</feature>
<keyword evidence="2" id="KW-0812">Transmembrane</keyword>
<dbReference type="OrthoDB" id="5392263at2759"/>
<protein>
    <submittedName>
        <fullName evidence="4">Uncharacterized protein</fullName>
    </submittedName>
</protein>
<reference evidence="4" key="1">
    <citation type="journal article" date="2020" name="Stud. Mycol.">
        <title>101 Dothideomycetes genomes: a test case for predicting lifestyles and emergence of pathogens.</title>
        <authorList>
            <person name="Haridas S."/>
            <person name="Albert R."/>
            <person name="Binder M."/>
            <person name="Bloem J."/>
            <person name="Labutti K."/>
            <person name="Salamov A."/>
            <person name="Andreopoulos B."/>
            <person name="Baker S."/>
            <person name="Barry K."/>
            <person name="Bills G."/>
            <person name="Bluhm B."/>
            <person name="Cannon C."/>
            <person name="Castanera R."/>
            <person name="Culley D."/>
            <person name="Daum C."/>
            <person name="Ezra D."/>
            <person name="Gonzalez J."/>
            <person name="Henrissat B."/>
            <person name="Kuo A."/>
            <person name="Liang C."/>
            <person name="Lipzen A."/>
            <person name="Lutzoni F."/>
            <person name="Magnuson J."/>
            <person name="Mondo S."/>
            <person name="Nolan M."/>
            <person name="Ohm R."/>
            <person name="Pangilinan J."/>
            <person name="Park H.-J."/>
            <person name="Ramirez L."/>
            <person name="Alfaro M."/>
            <person name="Sun H."/>
            <person name="Tritt A."/>
            <person name="Yoshinaga Y."/>
            <person name="Zwiers L.-H."/>
            <person name="Turgeon B."/>
            <person name="Goodwin S."/>
            <person name="Spatafora J."/>
            <person name="Crous P."/>
            <person name="Grigoriev I."/>
        </authorList>
    </citation>
    <scope>NUCLEOTIDE SEQUENCE</scope>
    <source>
        <strain evidence="4">CBS 675.92</strain>
    </source>
</reference>
<keyword evidence="2" id="KW-1133">Transmembrane helix</keyword>
<keyword evidence="2" id="KW-0472">Membrane</keyword>
<feature type="compositionally biased region" description="Acidic residues" evidence="1">
    <location>
        <begin position="119"/>
        <end position="129"/>
    </location>
</feature>
<feature type="transmembrane region" description="Helical" evidence="2">
    <location>
        <begin position="450"/>
        <end position="470"/>
    </location>
</feature>
<name>A0A6A5TMV8_9PLEO</name>
<evidence type="ECO:0000256" key="2">
    <source>
        <dbReference type="SAM" id="Phobius"/>
    </source>
</evidence>
<feature type="transmembrane region" description="Helical" evidence="2">
    <location>
        <begin position="482"/>
        <end position="499"/>
    </location>
</feature>
<dbReference type="EMBL" id="ML977003">
    <property type="protein sequence ID" value="KAF1953544.1"/>
    <property type="molecule type" value="Genomic_DNA"/>
</dbReference>
<feature type="signal peptide" evidence="3">
    <location>
        <begin position="1"/>
        <end position="27"/>
    </location>
</feature>
<gene>
    <name evidence="4" type="ORF">CC80DRAFT_537419</name>
</gene>
<feature type="transmembrane region" description="Helical" evidence="2">
    <location>
        <begin position="520"/>
        <end position="543"/>
    </location>
</feature>